<reference evidence="3" key="1">
    <citation type="submission" date="2016-10" db="EMBL/GenBank/DDBJ databases">
        <authorList>
            <person name="Varghese N."/>
            <person name="Submissions S."/>
        </authorList>
    </citation>
    <scope>NUCLEOTIDE SEQUENCE [LARGE SCALE GENOMIC DNA]</scope>
    <source>
        <strain evidence="3">DSM 44654</strain>
    </source>
</reference>
<dbReference type="InterPro" id="IPR011989">
    <property type="entry name" value="ARM-like"/>
</dbReference>
<gene>
    <name evidence="2" type="ORF">SAMN05421837_1011028</name>
</gene>
<organism evidence="2 3">
    <name type="scientific">Amycolatopsis pretoriensis</name>
    <dbReference type="NCBI Taxonomy" id="218821"/>
    <lineage>
        <taxon>Bacteria</taxon>
        <taxon>Bacillati</taxon>
        <taxon>Actinomycetota</taxon>
        <taxon>Actinomycetes</taxon>
        <taxon>Pseudonocardiales</taxon>
        <taxon>Pseudonocardiaceae</taxon>
        <taxon>Amycolatopsis</taxon>
    </lineage>
</organism>
<dbReference type="OrthoDB" id="1190024at2"/>
<evidence type="ECO:0000313" key="3">
    <source>
        <dbReference type="Proteomes" id="UP000198878"/>
    </source>
</evidence>
<feature type="domain" description="Knr4/Smi1-like" evidence="1">
    <location>
        <begin position="37"/>
        <end position="184"/>
    </location>
</feature>
<dbReference type="AlphaFoldDB" id="A0A1H5Q6R5"/>
<evidence type="ECO:0000313" key="2">
    <source>
        <dbReference type="EMBL" id="SEF21725.1"/>
    </source>
</evidence>
<dbReference type="InterPro" id="IPR016024">
    <property type="entry name" value="ARM-type_fold"/>
</dbReference>
<dbReference type="Pfam" id="PF13646">
    <property type="entry name" value="HEAT_2"/>
    <property type="match status" value="2"/>
</dbReference>
<dbReference type="STRING" id="218821.SAMN05421837_1011028"/>
<dbReference type="Gene3D" id="1.25.10.10">
    <property type="entry name" value="Leucine-rich Repeat Variant"/>
    <property type="match status" value="2"/>
</dbReference>
<dbReference type="Gene3D" id="3.40.1580.10">
    <property type="entry name" value="SMI1/KNR4-like"/>
    <property type="match status" value="1"/>
</dbReference>
<dbReference type="SUPFAM" id="SSF160631">
    <property type="entry name" value="SMI1/KNR4-like"/>
    <property type="match status" value="1"/>
</dbReference>
<dbReference type="InterPro" id="IPR018958">
    <property type="entry name" value="Knr4/Smi1-like_dom"/>
</dbReference>
<sequence>MTGARARIVEKLDRAAADPRLRDLFGAGHHRFRLNPALPADEIATFEAEHDIRLPESYRTFLLEVGDGGAGPGYGLLRLADAYAEVSDSFRGHLRTPSPFSPGQWYENDWWDGFWGPGDEPDPVQGTLAVVHHGCTGYTHLVVSGPGRGRLVRLDLNGVPAPYVLEDEDFLAWYHRWLDELLAGCSVTEFGYKIPGDESTLLAVLSGDPDPRRRAKAAHSVAYLPSTGRETAVAFAAAAADPDGRVRAAALAAARAAKVAVAPAARVALTDHEPTVRAEAIGVLAALGTPDLADRARELLADPDREVLWQTMRALTASGKLLGADLAPLLTRPDPNTRTSAVWHLIEAGGEVTPLLESALDDEDSRVRIHAVQAAHRRDERSLLRALRGRKAVEEHPTVLVNLDRVIAAWS</sequence>
<dbReference type="Pfam" id="PF09346">
    <property type="entry name" value="SMI1_KNR4"/>
    <property type="match status" value="1"/>
</dbReference>
<dbReference type="Proteomes" id="UP000198878">
    <property type="component" value="Unassembled WGS sequence"/>
</dbReference>
<dbReference type="RefSeq" id="WP_086680879.1">
    <property type="nucleotide sequence ID" value="NZ_FNUJ01000001.1"/>
</dbReference>
<keyword evidence="3" id="KW-1185">Reference proteome</keyword>
<dbReference type="InterPro" id="IPR037883">
    <property type="entry name" value="Knr4/Smi1-like_sf"/>
</dbReference>
<proteinExistence type="predicted"/>
<name>A0A1H5Q6R5_9PSEU</name>
<dbReference type="SUPFAM" id="SSF48371">
    <property type="entry name" value="ARM repeat"/>
    <property type="match status" value="1"/>
</dbReference>
<evidence type="ECO:0000259" key="1">
    <source>
        <dbReference type="SMART" id="SM00860"/>
    </source>
</evidence>
<protein>
    <submittedName>
        <fullName evidence="2">HEAT repeat-containing protein</fullName>
    </submittedName>
</protein>
<accession>A0A1H5Q6R5</accession>
<dbReference type="EMBL" id="FNUJ01000001">
    <property type="protein sequence ID" value="SEF21725.1"/>
    <property type="molecule type" value="Genomic_DNA"/>
</dbReference>
<dbReference type="SMART" id="SM00860">
    <property type="entry name" value="SMI1_KNR4"/>
    <property type="match status" value="1"/>
</dbReference>